<dbReference type="HOGENOM" id="CLU_2942015_0_0_1"/>
<dbReference type="AlphaFoldDB" id="W4JPG6"/>
<protein>
    <submittedName>
        <fullName evidence="1">Uncharacterized protein</fullName>
    </submittedName>
</protein>
<dbReference type="EMBL" id="KI925466">
    <property type="protein sequence ID" value="ETW75359.1"/>
    <property type="molecule type" value="Genomic_DNA"/>
</dbReference>
<accession>W4JPG6</accession>
<dbReference type="KEGG" id="hir:HETIRDRAFT_423070"/>
<evidence type="ECO:0000313" key="2">
    <source>
        <dbReference type="Proteomes" id="UP000030671"/>
    </source>
</evidence>
<organism evidence="1 2">
    <name type="scientific">Heterobasidion irregulare (strain TC 32-1)</name>
    <dbReference type="NCBI Taxonomy" id="747525"/>
    <lineage>
        <taxon>Eukaryota</taxon>
        <taxon>Fungi</taxon>
        <taxon>Dikarya</taxon>
        <taxon>Basidiomycota</taxon>
        <taxon>Agaricomycotina</taxon>
        <taxon>Agaricomycetes</taxon>
        <taxon>Russulales</taxon>
        <taxon>Bondarzewiaceae</taxon>
        <taxon>Heterobasidion</taxon>
        <taxon>Heterobasidion annosum species complex</taxon>
    </lineage>
</organism>
<sequence>MPCKHCLAIYSRQSSLSNIYLSQGLAKTPRNMKIAFLLMPHMLMQYPPSQLEVLVGFRGI</sequence>
<reference evidence="1 2" key="1">
    <citation type="journal article" date="2012" name="New Phytol.">
        <title>Insight into trade-off between wood decay and parasitism from the genome of a fungal forest pathogen.</title>
        <authorList>
            <person name="Olson A."/>
            <person name="Aerts A."/>
            <person name="Asiegbu F."/>
            <person name="Belbahri L."/>
            <person name="Bouzid O."/>
            <person name="Broberg A."/>
            <person name="Canback B."/>
            <person name="Coutinho P.M."/>
            <person name="Cullen D."/>
            <person name="Dalman K."/>
            <person name="Deflorio G."/>
            <person name="van Diepen L.T."/>
            <person name="Dunand C."/>
            <person name="Duplessis S."/>
            <person name="Durling M."/>
            <person name="Gonthier P."/>
            <person name="Grimwood J."/>
            <person name="Fossdal C.G."/>
            <person name="Hansson D."/>
            <person name="Henrissat B."/>
            <person name="Hietala A."/>
            <person name="Himmelstrand K."/>
            <person name="Hoffmeister D."/>
            <person name="Hogberg N."/>
            <person name="James T.Y."/>
            <person name="Karlsson M."/>
            <person name="Kohler A."/>
            <person name="Kues U."/>
            <person name="Lee Y.H."/>
            <person name="Lin Y.C."/>
            <person name="Lind M."/>
            <person name="Lindquist E."/>
            <person name="Lombard V."/>
            <person name="Lucas S."/>
            <person name="Lunden K."/>
            <person name="Morin E."/>
            <person name="Murat C."/>
            <person name="Park J."/>
            <person name="Raffaello T."/>
            <person name="Rouze P."/>
            <person name="Salamov A."/>
            <person name="Schmutz J."/>
            <person name="Solheim H."/>
            <person name="Stahlberg J."/>
            <person name="Velez H."/>
            <person name="de Vries R.P."/>
            <person name="Wiebenga A."/>
            <person name="Woodward S."/>
            <person name="Yakovlev I."/>
            <person name="Garbelotto M."/>
            <person name="Martin F."/>
            <person name="Grigoriev I.V."/>
            <person name="Stenlid J."/>
        </authorList>
    </citation>
    <scope>NUCLEOTIDE SEQUENCE [LARGE SCALE GENOMIC DNA]</scope>
    <source>
        <strain evidence="1 2">TC 32-1</strain>
    </source>
</reference>
<dbReference type="GeneID" id="20673865"/>
<proteinExistence type="predicted"/>
<dbReference type="RefSeq" id="XP_009552785.1">
    <property type="nucleotide sequence ID" value="XM_009554490.1"/>
</dbReference>
<dbReference type="InParanoid" id="W4JPG6"/>
<keyword evidence="2" id="KW-1185">Reference proteome</keyword>
<evidence type="ECO:0000313" key="1">
    <source>
        <dbReference type="EMBL" id="ETW75359.1"/>
    </source>
</evidence>
<dbReference type="Proteomes" id="UP000030671">
    <property type="component" value="Unassembled WGS sequence"/>
</dbReference>
<gene>
    <name evidence="1" type="ORF">HETIRDRAFT_423070</name>
</gene>
<name>W4JPG6_HETIT</name>